<name>A0A444VQ74_9FLAO</name>
<protein>
    <submittedName>
        <fullName evidence="2">Glyoxalase</fullName>
    </submittedName>
</protein>
<dbReference type="SUPFAM" id="SSF54593">
    <property type="entry name" value="Glyoxalase/Bleomycin resistance protein/Dihydroxybiphenyl dioxygenase"/>
    <property type="match status" value="1"/>
</dbReference>
<keyword evidence="3" id="KW-1185">Reference proteome</keyword>
<dbReference type="PANTHER" id="PTHR33993:SF2">
    <property type="entry name" value="VOC DOMAIN-CONTAINING PROTEIN"/>
    <property type="match status" value="1"/>
</dbReference>
<dbReference type="Gene3D" id="3.10.180.10">
    <property type="entry name" value="2,3-Dihydroxybiphenyl 1,2-Dioxygenase, domain 1"/>
    <property type="match status" value="1"/>
</dbReference>
<comment type="caution">
    <text evidence="2">The sequence shown here is derived from an EMBL/GenBank/DDBJ whole genome shotgun (WGS) entry which is preliminary data.</text>
</comment>
<dbReference type="RefSeq" id="WP_165357218.1">
    <property type="nucleotide sequence ID" value="NZ_ML142907.1"/>
</dbReference>
<feature type="domain" description="VOC" evidence="1">
    <location>
        <begin position="5"/>
        <end position="125"/>
    </location>
</feature>
<dbReference type="PROSITE" id="PS51819">
    <property type="entry name" value="VOC"/>
    <property type="match status" value="1"/>
</dbReference>
<dbReference type="Proteomes" id="UP000290261">
    <property type="component" value="Unassembled WGS sequence"/>
</dbReference>
<accession>A0A444VQ74</accession>
<evidence type="ECO:0000259" key="1">
    <source>
        <dbReference type="PROSITE" id="PS51819"/>
    </source>
</evidence>
<dbReference type="InterPro" id="IPR029068">
    <property type="entry name" value="Glyas_Bleomycin-R_OHBP_Dase"/>
</dbReference>
<dbReference type="InterPro" id="IPR037523">
    <property type="entry name" value="VOC_core"/>
</dbReference>
<dbReference type="InterPro" id="IPR052164">
    <property type="entry name" value="Anthracycline_SecMetBiosynth"/>
</dbReference>
<dbReference type="EMBL" id="JJMP01000001">
    <property type="protein sequence ID" value="RYC52957.1"/>
    <property type="molecule type" value="Genomic_DNA"/>
</dbReference>
<dbReference type="InterPro" id="IPR004360">
    <property type="entry name" value="Glyas_Fos-R_dOase_dom"/>
</dbReference>
<proteinExistence type="predicted"/>
<dbReference type="PANTHER" id="PTHR33993">
    <property type="entry name" value="GLYOXALASE-RELATED"/>
    <property type="match status" value="1"/>
</dbReference>
<evidence type="ECO:0000313" key="2">
    <source>
        <dbReference type="EMBL" id="RYC52957.1"/>
    </source>
</evidence>
<evidence type="ECO:0000313" key="3">
    <source>
        <dbReference type="Proteomes" id="UP000290261"/>
    </source>
</evidence>
<organism evidence="2 3">
    <name type="scientific">Flagellimonas olearia</name>
    <dbReference type="NCBI Taxonomy" id="552546"/>
    <lineage>
        <taxon>Bacteria</taxon>
        <taxon>Pseudomonadati</taxon>
        <taxon>Bacteroidota</taxon>
        <taxon>Flavobacteriia</taxon>
        <taxon>Flavobacteriales</taxon>
        <taxon>Flavobacteriaceae</taxon>
        <taxon>Flagellimonas</taxon>
    </lineage>
</organism>
<gene>
    <name evidence="2" type="ORF">DN53_01675</name>
</gene>
<dbReference type="AlphaFoldDB" id="A0A444VQ74"/>
<sequence>MERNMVGWFEIPVTDMDRAKNFYEAVFGVAIQVHDLGGTKMGWFPWDETKTGAAGCLIQNTDWYTPSNTEGVLIYFACSDLQQELDRVEPSGGKILKPKTQISPDVGYMGLFLDSEGNRIALHSRN</sequence>
<dbReference type="CDD" id="cd07247">
    <property type="entry name" value="SgaA_N_like"/>
    <property type="match status" value="1"/>
</dbReference>
<reference evidence="2 3" key="1">
    <citation type="submission" date="2014-04" db="EMBL/GenBank/DDBJ databases">
        <title>Whole genome of Muricauda olearia.</title>
        <authorList>
            <person name="Zhang X.-H."/>
            <person name="Tang K."/>
        </authorList>
    </citation>
    <scope>NUCLEOTIDE SEQUENCE [LARGE SCALE GENOMIC DNA]</scope>
    <source>
        <strain evidence="2 3">Th120</strain>
    </source>
</reference>
<dbReference type="Pfam" id="PF00903">
    <property type="entry name" value="Glyoxalase"/>
    <property type="match status" value="1"/>
</dbReference>